<dbReference type="InterPro" id="IPR037176">
    <property type="entry name" value="Osmotin/thaumatin-like_sf"/>
</dbReference>
<dbReference type="EMBL" id="VEPZ02001133">
    <property type="protein sequence ID" value="KAE8692508.1"/>
    <property type="molecule type" value="Genomic_DNA"/>
</dbReference>
<evidence type="ECO:0000313" key="1">
    <source>
        <dbReference type="EMBL" id="KAE8692508.1"/>
    </source>
</evidence>
<dbReference type="Proteomes" id="UP000436088">
    <property type="component" value="Unassembled WGS sequence"/>
</dbReference>
<accession>A0A6A2ZKS4</accession>
<sequence>MLVLEVTRAMMARDNLSFGVPVDGFLVFLKGLPYAPFLMLNYGARTQCVNVNGVFQCQTGDYASGQVPCNGAGGIPRVTLAEFTLAANNGQDFFDISLVNLNAVCPPELQVKGADGGAVGCKSACLAFNQPQYCCTGDFGTPRTCSPTNYSNVFKSQCPQAYSYAYDDTTALASCTGGANYLITFCP</sequence>
<protein>
    <submittedName>
        <fullName evidence="1">Thaumatin-like protein 1</fullName>
    </submittedName>
</protein>
<proteinExistence type="predicted"/>
<dbReference type="SMART" id="SM00205">
    <property type="entry name" value="THN"/>
    <property type="match status" value="1"/>
</dbReference>
<evidence type="ECO:0000313" key="2">
    <source>
        <dbReference type="Proteomes" id="UP000436088"/>
    </source>
</evidence>
<dbReference type="PANTHER" id="PTHR31048">
    <property type="entry name" value="OS03G0233200 PROTEIN"/>
    <property type="match status" value="1"/>
</dbReference>
<dbReference type="Gene3D" id="2.60.110.10">
    <property type="entry name" value="Thaumatin"/>
    <property type="match status" value="2"/>
</dbReference>
<dbReference type="InterPro" id="IPR001938">
    <property type="entry name" value="Thaumatin"/>
</dbReference>
<dbReference type="SUPFAM" id="SSF49870">
    <property type="entry name" value="Osmotin, thaumatin-like protein"/>
    <property type="match status" value="1"/>
</dbReference>
<reference evidence="1" key="1">
    <citation type="submission" date="2019-09" db="EMBL/GenBank/DDBJ databases">
        <title>Draft genome information of white flower Hibiscus syriacus.</title>
        <authorList>
            <person name="Kim Y.-M."/>
        </authorList>
    </citation>
    <scope>NUCLEOTIDE SEQUENCE [LARGE SCALE GENOMIC DNA]</scope>
    <source>
        <strain evidence="1">YM2019G1</strain>
    </source>
</reference>
<organism evidence="1 2">
    <name type="scientific">Hibiscus syriacus</name>
    <name type="common">Rose of Sharon</name>
    <dbReference type="NCBI Taxonomy" id="106335"/>
    <lineage>
        <taxon>Eukaryota</taxon>
        <taxon>Viridiplantae</taxon>
        <taxon>Streptophyta</taxon>
        <taxon>Embryophyta</taxon>
        <taxon>Tracheophyta</taxon>
        <taxon>Spermatophyta</taxon>
        <taxon>Magnoliopsida</taxon>
        <taxon>eudicotyledons</taxon>
        <taxon>Gunneridae</taxon>
        <taxon>Pentapetalae</taxon>
        <taxon>rosids</taxon>
        <taxon>malvids</taxon>
        <taxon>Malvales</taxon>
        <taxon>Malvaceae</taxon>
        <taxon>Malvoideae</taxon>
        <taxon>Hibiscus</taxon>
    </lineage>
</organism>
<dbReference type="Pfam" id="PF00314">
    <property type="entry name" value="Thaumatin"/>
    <property type="match status" value="1"/>
</dbReference>
<dbReference type="PROSITE" id="PS51367">
    <property type="entry name" value="THAUMATIN_2"/>
    <property type="match status" value="1"/>
</dbReference>
<comment type="caution">
    <text evidence="1">The sequence shown here is derived from an EMBL/GenBank/DDBJ whole genome shotgun (WGS) entry which is preliminary data.</text>
</comment>
<gene>
    <name evidence="1" type="ORF">F3Y22_tig00110833pilonHSYRG00193</name>
</gene>
<name>A0A6A2ZKS4_HIBSY</name>
<dbReference type="AlphaFoldDB" id="A0A6A2ZKS4"/>
<keyword evidence="2" id="KW-1185">Reference proteome</keyword>